<reference evidence="1 2" key="1">
    <citation type="submission" date="2019-07" db="EMBL/GenBank/DDBJ databases">
        <title>Whole genome shotgun sequence of Cyclobacterium qasimii NBRC 106168.</title>
        <authorList>
            <person name="Hosoyama A."/>
            <person name="Uohara A."/>
            <person name="Ohji S."/>
            <person name="Ichikawa N."/>
        </authorList>
    </citation>
    <scope>NUCLEOTIDE SEQUENCE [LARGE SCALE GENOMIC DNA]</scope>
    <source>
        <strain evidence="1 2">NBRC 106168</strain>
    </source>
</reference>
<gene>
    <name evidence="1" type="ORF">CQA01_19670</name>
</gene>
<keyword evidence="2" id="KW-1185">Reference proteome</keyword>
<dbReference type="Proteomes" id="UP000321301">
    <property type="component" value="Unassembled WGS sequence"/>
</dbReference>
<name>A0A512CB47_9BACT</name>
<accession>A0A512CB47</accession>
<organism evidence="1 2">
    <name type="scientific">Cyclobacterium qasimii</name>
    <dbReference type="NCBI Taxonomy" id="1350429"/>
    <lineage>
        <taxon>Bacteria</taxon>
        <taxon>Pseudomonadati</taxon>
        <taxon>Bacteroidota</taxon>
        <taxon>Cytophagia</taxon>
        <taxon>Cytophagales</taxon>
        <taxon>Cyclobacteriaceae</taxon>
        <taxon>Cyclobacterium</taxon>
    </lineage>
</organism>
<evidence type="ECO:0000313" key="2">
    <source>
        <dbReference type="Proteomes" id="UP000321301"/>
    </source>
</evidence>
<dbReference type="EMBL" id="BJYV01000007">
    <property type="protein sequence ID" value="GEO21433.1"/>
    <property type="molecule type" value="Genomic_DNA"/>
</dbReference>
<evidence type="ECO:0000313" key="1">
    <source>
        <dbReference type="EMBL" id="GEO21433.1"/>
    </source>
</evidence>
<evidence type="ECO:0008006" key="3">
    <source>
        <dbReference type="Google" id="ProtNLM"/>
    </source>
</evidence>
<protein>
    <recommendedName>
        <fullName evidence="3">Phospholipase D-like domain-containing protein</fullName>
    </recommendedName>
</protein>
<sequence>MHLPKIDNCYFVYRKNELKTNEEIWLKSFSNIHLVEVQNLHAKVYLNEKYCILTSMNFYEYSQINNFEIGVKINREDEKENYEEVIKQVMLMIKLSENNSSIQGDLEQYSDYSNGKLFNEISRITTKSSLKKYAPFCNAVRETVKIEKNELYEDGTAILRSTVLGKNRYMKAFNALK</sequence>
<comment type="caution">
    <text evidence="1">The sequence shown here is derived from an EMBL/GenBank/DDBJ whole genome shotgun (WGS) entry which is preliminary data.</text>
</comment>
<dbReference type="AlphaFoldDB" id="A0A512CB47"/>
<proteinExistence type="predicted"/>